<proteinExistence type="inferred from homology"/>
<keyword evidence="5" id="KW-0808">Transferase</keyword>
<dbReference type="InterPro" id="IPR001977">
    <property type="entry name" value="Depp_CoAkinase"/>
</dbReference>
<dbReference type="RefSeq" id="WP_091455340.1">
    <property type="nucleotide sequence ID" value="NZ_FOGD01000003.1"/>
</dbReference>
<evidence type="ECO:0000256" key="4">
    <source>
        <dbReference type="ARBA" id="ARBA00022993"/>
    </source>
</evidence>
<gene>
    <name evidence="5" type="primary">coaE</name>
    <name evidence="7" type="ORF">SAMN02982919_01550</name>
</gene>
<keyword evidence="4 5" id="KW-0173">Coenzyme A biosynthesis</keyword>
<evidence type="ECO:0000256" key="3">
    <source>
        <dbReference type="ARBA" id="ARBA00022840"/>
    </source>
</evidence>
<evidence type="ECO:0000313" key="7">
    <source>
        <dbReference type="EMBL" id="SEQ98011.1"/>
    </source>
</evidence>
<dbReference type="NCBIfam" id="TIGR00152">
    <property type="entry name" value="dephospho-CoA kinase"/>
    <property type="match status" value="1"/>
</dbReference>
<dbReference type="Pfam" id="PF01121">
    <property type="entry name" value="CoaE"/>
    <property type="match status" value="1"/>
</dbReference>
<comment type="catalytic activity">
    <reaction evidence="5">
        <text>3'-dephospho-CoA + ATP = ADP + CoA + H(+)</text>
        <dbReference type="Rhea" id="RHEA:18245"/>
        <dbReference type="ChEBI" id="CHEBI:15378"/>
        <dbReference type="ChEBI" id="CHEBI:30616"/>
        <dbReference type="ChEBI" id="CHEBI:57287"/>
        <dbReference type="ChEBI" id="CHEBI:57328"/>
        <dbReference type="ChEBI" id="CHEBI:456216"/>
        <dbReference type="EC" id="2.7.1.24"/>
    </reaction>
</comment>
<feature type="binding site" evidence="5">
    <location>
        <begin position="15"/>
        <end position="20"/>
    </location>
    <ligand>
        <name>ATP</name>
        <dbReference type="ChEBI" id="CHEBI:30616"/>
    </ligand>
</feature>
<keyword evidence="2 5" id="KW-0547">Nucleotide-binding</keyword>
<keyword evidence="3 5" id="KW-0067">ATP-binding</keyword>
<dbReference type="UniPathway" id="UPA00241">
    <property type="reaction ID" value="UER00356"/>
</dbReference>
<dbReference type="PANTHER" id="PTHR10695">
    <property type="entry name" value="DEPHOSPHO-COA KINASE-RELATED"/>
    <property type="match status" value="1"/>
</dbReference>
<dbReference type="AlphaFoldDB" id="A0A1H9KFU3"/>
<dbReference type="PANTHER" id="PTHR10695:SF46">
    <property type="entry name" value="BIFUNCTIONAL COENZYME A SYNTHASE-RELATED"/>
    <property type="match status" value="1"/>
</dbReference>
<dbReference type="SUPFAM" id="SSF52540">
    <property type="entry name" value="P-loop containing nucleoside triphosphate hydrolases"/>
    <property type="match status" value="1"/>
</dbReference>
<keyword evidence="8" id="KW-1185">Reference proteome</keyword>
<evidence type="ECO:0000313" key="8">
    <source>
        <dbReference type="Proteomes" id="UP000199766"/>
    </source>
</evidence>
<reference evidence="7 8" key="1">
    <citation type="submission" date="2016-10" db="EMBL/GenBank/DDBJ databases">
        <authorList>
            <person name="de Groot N.N."/>
        </authorList>
    </citation>
    <scope>NUCLEOTIDE SEQUENCE [LARGE SCALE GENOMIC DNA]</scope>
    <source>
        <strain evidence="7 8">ATCC 35958</strain>
    </source>
</reference>
<dbReference type="GO" id="GO:0005737">
    <property type="term" value="C:cytoplasm"/>
    <property type="evidence" value="ECO:0007669"/>
    <property type="project" value="UniProtKB-SubCell"/>
</dbReference>
<evidence type="ECO:0000256" key="1">
    <source>
        <dbReference type="ARBA" id="ARBA00009018"/>
    </source>
</evidence>
<organism evidence="7 8">
    <name type="scientific">Giesbergeria anulus</name>
    <dbReference type="NCBI Taxonomy" id="180197"/>
    <lineage>
        <taxon>Bacteria</taxon>
        <taxon>Pseudomonadati</taxon>
        <taxon>Pseudomonadota</taxon>
        <taxon>Betaproteobacteria</taxon>
        <taxon>Burkholderiales</taxon>
        <taxon>Comamonadaceae</taxon>
        <taxon>Giesbergeria</taxon>
    </lineage>
</organism>
<dbReference type="GO" id="GO:0015937">
    <property type="term" value="P:coenzyme A biosynthetic process"/>
    <property type="evidence" value="ECO:0007669"/>
    <property type="project" value="UniProtKB-UniRule"/>
</dbReference>
<dbReference type="OrthoDB" id="9812943at2"/>
<dbReference type="STRING" id="180197.SAMN02982919_01550"/>
<dbReference type="Proteomes" id="UP000199766">
    <property type="component" value="Unassembled WGS sequence"/>
</dbReference>
<dbReference type="PROSITE" id="PS51219">
    <property type="entry name" value="DPCK"/>
    <property type="match status" value="1"/>
</dbReference>
<dbReference type="EC" id="2.7.1.24" evidence="5 6"/>
<evidence type="ECO:0000256" key="2">
    <source>
        <dbReference type="ARBA" id="ARBA00022741"/>
    </source>
</evidence>
<comment type="similarity">
    <text evidence="1 5">Belongs to the CoaE family.</text>
</comment>
<dbReference type="HAMAP" id="MF_00376">
    <property type="entry name" value="Dephospho_CoA_kinase"/>
    <property type="match status" value="1"/>
</dbReference>
<evidence type="ECO:0000256" key="6">
    <source>
        <dbReference type="NCBIfam" id="TIGR00152"/>
    </source>
</evidence>
<keyword evidence="5 7" id="KW-0418">Kinase</keyword>
<comment type="pathway">
    <text evidence="5">Cofactor biosynthesis; coenzyme A biosynthesis; CoA from (R)-pantothenate: step 5/5.</text>
</comment>
<dbReference type="CDD" id="cd02022">
    <property type="entry name" value="DPCK"/>
    <property type="match status" value="1"/>
</dbReference>
<accession>A0A1H9KFU3</accession>
<dbReference type="EMBL" id="FOGD01000003">
    <property type="protein sequence ID" value="SEQ98011.1"/>
    <property type="molecule type" value="Genomic_DNA"/>
</dbReference>
<dbReference type="GO" id="GO:0005524">
    <property type="term" value="F:ATP binding"/>
    <property type="evidence" value="ECO:0007669"/>
    <property type="project" value="UniProtKB-UniRule"/>
</dbReference>
<evidence type="ECO:0000256" key="5">
    <source>
        <dbReference type="HAMAP-Rule" id="MF_00376"/>
    </source>
</evidence>
<comment type="subcellular location">
    <subcellularLocation>
        <location evidence="5">Cytoplasm</location>
    </subcellularLocation>
</comment>
<keyword evidence="5" id="KW-0963">Cytoplasm</keyword>
<protein>
    <recommendedName>
        <fullName evidence="5 6">Dephospho-CoA kinase</fullName>
        <ecNumber evidence="5 6">2.7.1.24</ecNumber>
    </recommendedName>
    <alternativeName>
        <fullName evidence="5">Dephosphocoenzyme A kinase</fullName>
    </alternativeName>
</protein>
<sequence>MALHPKRLGLTGGIGSGKSTVAQMLAEHGAALVDADQIAREVTGPGGAAMPTITQVFGADFVDARGALDRDRMRAHAFAHAAARQQLEAIIHPLVADLSQQRAQTALDAGASLVVLDIPLLVESKHWPARLDAVLVVDCRPETQVARVMARNGLERAAIERILAAQASREQRLAHADMVLYNDGLSFAALQQEVHALLQWFGL</sequence>
<dbReference type="GO" id="GO:0004140">
    <property type="term" value="F:dephospho-CoA kinase activity"/>
    <property type="evidence" value="ECO:0007669"/>
    <property type="project" value="UniProtKB-UniRule"/>
</dbReference>
<dbReference type="Gene3D" id="3.40.50.300">
    <property type="entry name" value="P-loop containing nucleotide triphosphate hydrolases"/>
    <property type="match status" value="1"/>
</dbReference>
<comment type="function">
    <text evidence="5">Catalyzes the phosphorylation of the 3'-hydroxyl group of dephosphocoenzyme A to form coenzyme A.</text>
</comment>
<name>A0A1H9KFU3_9BURK</name>
<dbReference type="InterPro" id="IPR027417">
    <property type="entry name" value="P-loop_NTPase"/>
</dbReference>